<dbReference type="AlphaFoldDB" id="A0A4C1WJB9"/>
<protein>
    <submittedName>
        <fullName evidence="1">Uncharacterized protein</fullName>
    </submittedName>
</protein>
<organism evidence="1 2">
    <name type="scientific">Eumeta variegata</name>
    <name type="common">Bagworm moth</name>
    <name type="synonym">Eumeta japonica</name>
    <dbReference type="NCBI Taxonomy" id="151549"/>
    <lineage>
        <taxon>Eukaryota</taxon>
        <taxon>Metazoa</taxon>
        <taxon>Ecdysozoa</taxon>
        <taxon>Arthropoda</taxon>
        <taxon>Hexapoda</taxon>
        <taxon>Insecta</taxon>
        <taxon>Pterygota</taxon>
        <taxon>Neoptera</taxon>
        <taxon>Endopterygota</taxon>
        <taxon>Lepidoptera</taxon>
        <taxon>Glossata</taxon>
        <taxon>Ditrysia</taxon>
        <taxon>Tineoidea</taxon>
        <taxon>Psychidae</taxon>
        <taxon>Oiketicinae</taxon>
        <taxon>Eumeta</taxon>
    </lineage>
</organism>
<gene>
    <name evidence="1" type="ORF">EVAR_96665_1</name>
</gene>
<dbReference type="Proteomes" id="UP000299102">
    <property type="component" value="Unassembled WGS sequence"/>
</dbReference>
<evidence type="ECO:0000313" key="2">
    <source>
        <dbReference type="Proteomes" id="UP000299102"/>
    </source>
</evidence>
<keyword evidence="2" id="KW-1185">Reference proteome</keyword>
<evidence type="ECO:0000313" key="1">
    <source>
        <dbReference type="EMBL" id="GBP50429.1"/>
    </source>
</evidence>
<sequence>MPRSEARVCRKDIALGRPFVPVARVRGPKDDRYLRRSRARAAADIARGTRPTPGHYRLLYMRKQIYEPPENRWSSPPMDIRNSREVISALSASRVGIGYRMVGGVG</sequence>
<proteinExistence type="predicted"/>
<reference evidence="1 2" key="1">
    <citation type="journal article" date="2019" name="Commun. Biol.">
        <title>The bagworm genome reveals a unique fibroin gene that provides high tensile strength.</title>
        <authorList>
            <person name="Kono N."/>
            <person name="Nakamura H."/>
            <person name="Ohtoshi R."/>
            <person name="Tomita M."/>
            <person name="Numata K."/>
            <person name="Arakawa K."/>
        </authorList>
    </citation>
    <scope>NUCLEOTIDE SEQUENCE [LARGE SCALE GENOMIC DNA]</scope>
</reference>
<name>A0A4C1WJB9_EUMVA</name>
<accession>A0A4C1WJB9</accession>
<dbReference type="EMBL" id="BGZK01000566">
    <property type="protein sequence ID" value="GBP50429.1"/>
    <property type="molecule type" value="Genomic_DNA"/>
</dbReference>
<comment type="caution">
    <text evidence="1">The sequence shown here is derived from an EMBL/GenBank/DDBJ whole genome shotgun (WGS) entry which is preliminary data.</text>
</comment>